<accession>A0A9Y1BJE0</accession>
<feature type="transmembrane region" description="Helical" evidence="5">
    <location>
        <begin position="110"/>
        <end position="131"/>
    </location>
</feature>
<dbReference type="InterPro" id="IPR001694">
    <property type="entry name" value="NADH_UbQ_OxRdtase_su1/FPO"/>
</dbReference>
<keyword evidence="2 5" id="KW-0812">Transmembrane</keyword>
<dbReference type="Proteomes" id="UP001201020">
    <property type="component" value="Chromosome"/>
</dbReference>
<feature type="transmembrane region" description="Helical" evidence="5">
    <location>
        <begin position="311"/>
        <end position="330"/>
    </location>
</feature>
<dbReference type="EMBL" id="CP084166">
    <property type="protein sequence ID" value="UJG40158.1"/>
    <property type="molecule type" value="Genomic_DNA"/>
</dbReference>
<feature type="transmembrane region" description="Helical" evidence="5">
    <location>
        <begin position="6"/>
        <end position="28"/>
    </location>
</feature>
<evidence type="ECO:0000256" key="3">
    <source>
        <dbReference type="ARBA" id="ARBA00022989"/>
    </source>
</evidence>
<dbReference type="PANTHER" id="PTHR43359">
    <property type="entry name" value="FORMATE HYDROGENLYASE SUBUNIT 4"/>
    <property type="match status" value="1"/>
</dbReference>
<feature type="transmembrane region" description="Helical" evidence="5">
    <location>
        <begin position="143"/>
        <end position="164"/>
    </location>
</feature>
<feature type="transmembrane region" description="Helical" evidence="5">
    <location>
        <begin position="190"/>
        <end position="208"/>
    </location>
</feature>
<evidence type="ECO:0000256" key="5">
    <source>
        <dbReference type="SAM" id="Phobius"/>
    </source>
</evidence>
<gene>
    <name evidence="6" type="ORF">K9W45_09980</name>
</gene>
<evidence type="ECO:0000256" key="1">
    <source>
        <dbReference type="ARBA" id="ARBA00004141"/>
    </source>
</evidence>
<protein>
    <submittedName>
        <fullName evidence="6">NADH-quinone oxidoreductase subunit H</fullName>
    </submittedName>
</protein>
<keyword evidence="4 5" id="KW-0472">Membrane</keyword>
<name>A0A9Y1BJE0_9ARCH</name>
<reference evidence="6" key="1">
    <citation type="journal article" date="2022" name="Nat. Microbiol.">
        <title>Unique mobile elements and scalable gene flow at the prokaryote-eukaryote boundary revealed by circularized Asgard archaea genomes.</title>
        <authorList>
            <person name="Wu F."/>
            <person name="Speth D.R."/>
            <person name="Philosof A."/>
            <person name="Cremiere A."/>
            <person name="Narayanan A."/>
            <person name="Barco R.A."/>
            <person name="Connon S.A."/>
            <person name="Amend J.P."/>
            <person name="Antoshechkin I.A."/>
            <person name="Orphan V.J."/>
        </authorList>
    </citation>
    <scope>NUCLEOTIDE SEQUENCE</scope>
    <source>
        <strain evidence="6">PM71</strain>
    </source>
</reference>
<dbReference type="InterPro" id="IPR052561">
    <property type="entry name" value="ComplexI_Subunit1"/>
</dbReference>
<organism evidence="6">
    <name type="scientific">Candidatus Heimdallarchaeum aukensis</name>
    <dbReference type="NCBI Taxonomy" id="2876573"/>
    <lineage>
        <taxon>Archaea</taxon>
        <taxon>Promethearchaeati</taxon>
        <taxon>Candidatus Heimdallarchaeota</taxon>
        <taxon>Candidatus Heimdallarchaeia (ex Rinke et al. 2021) (nom. nud.)</taxon>
        <taxon>Candidatus Heimdallarchaeales</taxon>
        <taxon>Candidatus Heimdallarchaeaceae</taxon>
        <taxon>Candidatus Heimdallarchaeum</taxon>
    </lineage>
</organism>
<feature type="transmembrane region" description="Helical" evidence="5">
    <location>
        <begin position="278"/>
        <end position="299"/>
    </location>
</feature>
<dbReference type="Pfam" id="PF00146">
    <property type="entry name" value="NADHdh"/>
    <property type="match status" value="1"/>
</dbReference>
<comment type="subcellular location">
    <subcellularLocation>
        <location evidence="1">Membrane</location>
        <topology evidence="1">Multi-pass membrane protein</topology>
    </subcellularLocation>
</comment>
<keyword evidence="3 5" id="KW-1133">Transmembrane helix</keyword>
<dbReference type="GO" id="GO:0005886">
    <property type="term" value="C:plasma membrane"/>
    <property type="evidence" value="ECO:0007669"/>
    <property type="project" value="TreeGrafter"/>
</dbReference>
<proteinExistence type="predicted"/>
<dbReference type="PANTHER" id="PTHR43359:SF1">
    <property type="entry name" value="FORMATE HYDROGENLYASE SUBUNIT 4-RELATED"/>
    <property type="match status" value="1"/>
</dbReference>
<dbReference type="AlphaFoldDB" id="A0A9Y1BJE0"/>
<evidence type="ECO:0000256" key="2">
    <source>
        <dbReference type="ARBA" id="ARBA00022692"/>
    </source>
</evidence>
<feature type="transmembrane region" description="Helical" evidence="5">
    <location>
        <begin position="246"/>
        <end position="266"/>
    </location>
</feature>
<evidence type="ECO:0000313" key="6">
    <source>
        <dbReference type="EMBL" id="UJG40158.1"/>
    </source>
</evidence>
<feature type="transmembrane region" description="Helical" evidence="5">
    <location>
        <begin position="68"/>
        <end position="90"/>
    </location>
</feature>
<sequence>MAWLEILAFITVPGILFIISMALFIDWLDRKVYARGQNRRGPPFFQPLYDLVKLTAKESIIPEGVSKFWMTVLPILFFWTALTGALMIPIAVFSDDLNVVTGFAGFHFDVFFVLLVLLSYGMLIFAMGYVTKNPFAQTGATRSLLQVLSFEIPLSFAIFVPVLIASDKTERFVLGDVSKNLYSAIGETPLYIIGLVIAFAISILALMAELEEFPFDAPVAHTELADGWLVEYGGWRYALIHLGERIGAFFIGGLIVTLFLGGPYVVDTSIPFLDAFLHVIFFTIKLTIVIALMSFLRTLISRIRIDQTVRLSWRFVLPFALIAIMLTLGFKLI</sequence>
<evidence type="ECO:0000256" key="4">
    <source>
        <dbReference type="ARBA" id="ARBA00023136"/>
    </source>
</evidence>